<comment type="caution">
    <text evidence="2">The sequence shown here is derived from an EMBL/GenBank/DDBJ whole genome shotgun (WGS) entry which is preliminary data.</text>
</comment>
<reference evidence="2 3" key="1">
    <citation type="submission" date="2019-03" db="EMBL/GenBank/DDBJ databases">
        <title>Rhodosporidium diobovatum UCD-FST 08-225 genome sequencing, assembly, and annotation.</title>
        <authorList>
            <person name="Fakankun I.U."/>
            <person name="Fristensky B."/>
            <person name="Levin D.B."/>
        </authorList>
    </citation>
    <scope>NUCLEOTIDE SEQUENCE [LARGE SCALE GENOMIC DNA]</scope>
    <source>
        <strain evidence="2 3">UCD-FST 08-225</strain>
    </source>
</reference>
<accession>A0A5C5G590</accession>
<dbReference type="Proteomes" id="UP000311382">
    <property type="component" value="Unassembled WGS sequence"/>
</dbReference>
<proteinExistence type="predicted"/>
<sequence length="267" mass="28590">MAAPPPIPPRPNEAAPPIPPRPGDAAPHPPPSPGHPAHPPAYPPVVVGRLIADGTEAKSGVLVRGVKWQASGILEEGANLPGQDVRIRRPLTIHLGPSGSCIDGKGRQRTEILSWPPTAAGETWLYKWNFHLGPSIPSSSKFFHMTQLFSREQGGFVVALGLVNGKIKISSQLPPLIGPDGAPVPQPEVPVERYWGRTTYHRMVVRWGPGGSVDYTVQDAATLEPLLQYRVADVHVPAGGSVKCGLYRAHVCSAAQAVVGDFDFVRR</sequence>
<dbReference type="AlphaFoldDB" id="A0A5C5G590"/>
<evidence type="ECO:0000313" key="2">
    <source>
        <dbReference type="EMBL" id="TNY23121.1"/>
    </source>
</evidence>
<feature type="region of interest" description="Disordered" evidence="1">
    <location>
        <begin position="1"/>
        <end position="41"/>
    </location>
</feature>
<gene>
    <name evidence="2" type="ORF">DMC30DRAFT_373201</name>
</gene>
<name>A0A5C5G590_9BASI</name>
<evidence type="ECO:0008006" key="4">
    <source>
        <dbReference type="Google" id="ProtNLM"/>
    </source>
</evidence>
<evidence type="ECO:0000256" key="1">
    <source>
        <dbReference type="SAM" id="MobiDB-lite"/>
    </source>
</evidence>
<dbReference type="OrthoDB" id="2538281at2759"/>
<protein>
    <recommendedName>
        <fullName evidence="4">Concanavalin A-like lectin/glucanase domain-containing protein</fullName>
    </recommendedName>
</protein>
<organism evidence="2 3">
    <name type="scientific">Rhodotorula diobovata</name>
    <dbReference type="NCBI Taxonomy" id="5288"/>
    <lineage>
        <taxon>Eukaryota</taxon>
        <taxon>Fungi</taxon>
        <taxon>Dikarya</taxon>
        <taxon>Basidiomycota</taxon>
        <taxon>Pucciniomycotina</taxon>
        <taxon>Microbotryomycetes</taxon>
        <taxon>Sporidiobolales</taxon>
        <taxon>Sporidiobolaceae</taxon>
        <taxon>Rhodotorula</taxon>
    </lineage>
</organism>
<evidence type="ECO:0000313" key="3">
    <source>
        <dbReference type="Proteomes" id="UP000311382"/>
    </source>
</evidence>
<dbReference type="EMBL" id="SOZI01000015">
    <property type="protein sequence ID" value="TNY23121.1"/>
    <property type="molecule type" value="Genomic_DNA"/>
</dbReference>
<keyword evidence="3" id="KW-1185">Reference proteome</keyword>